<feature type="non-terminal residue" evidence="2">
    <location>
        <position position="66"/>
    </location>
</feature>
<evidence type="ECO:0000313" key="3">
    <source>
        <dbReference type="Proteomes" id="UP000054560"/>
    </source>
</evidence>
<keyword evidence="3" id="KW-1185">Reference proteome</keyword>
<evidence type="ECO:0000313" key="2">
    <source>
        <dbReference type="EMBL" id="KNC73254.1"/>
    </source>
</evidence>
<proteinExistence type="predicted"/>
<dbReference type="EMBL" id="KQ245861">
    <property type="protein sequence ID" value="KNC73254.1"/>
    <property type="molecule type" value="Genomic_DNA"/>
</dbReference>
<accession>A0A0L0F953</accession>
<gene>
    <name evidence="2" type="ORF">SARC_14185</name>
</gene>
<evidence type="ECO:0000256" key="1">
    <source>
        <dbReference type="SAM" id="MobiDB-lite"/>
    </source>
</evidence>
<organism evidence="2 3">
    <name type="scientific">Sphaeroforma arctica JP610</name>
    <dbReference type="NCBI Taxonomy" id="667725"/>
    <lineage>
        <taxon>Eukaryota</taxon>
        <taxon>Ichthyosporea</taxon>
        <taxon>Ichthyophonida</taxon>
        <taxon>Sphaeroforma</taxon>
    </lineage>
</organism>
<feature type="region of interest" description="Disordered" evidence="1">
    <location>
        <begin position="1"/>
        <end position="37"/>
    </location>
</feature>
<feature type="compositionally biased region" description="Low complexity" evidence="1">
    <location>
        <begin position="9"/>
        <end position="34"/>
    </location>
</feature>
<dbReference type="AlphaFoldDB" id="A0A0L0F953"/>
<dbReference type="OrthoDB" id="271595at2759"/>
<protein>
    <submittedName>
        <fullName evidence="2">Uncharacterized protein</fullName>
    </submittedName>
</protein>
<name>A0A0L0F953_9EUKA</name>
<sequence length="66" mass="7337">MSATESPKAPTADDTTTPQPTADDTTTPQPTPDQNQEVTFEAKHVHDVYESIAGHFSHTRYKPWPQ</sequence>
<reference evidence="2 3" key="1">
    <citation type="submission" date="2011-02" db="EMBL/GenBank/DDBJ databases">
        <title>The Genome Sequence of Sphaeroforma arctica JP610.</title>
        <authorList>
            <consortium name="The Broad Institute Genome Sequencing Platform"/>
            <person name="Russ C."/>
            <person name="Cuomo C."/>
            <person name="Young S.K."/>
            <person name="Zeng Q."/>
            <person name="Gargeya S."/>
            <person name="Alvarado L."/>
            <person name="Berlin A."/>
            <person name="Chapman S.B."/>
            <person name="Chen Z."/>
            <person name="Freedman E."/>
            <person name="Gellesch M."/>
            <person name="Goldberg J."/>
            <person name="Griggs A."/>
            <person name="Gujja S."/>
            <person name="Heilman E."/>
            <person name="Heiman D."/>
            <person name="Howarth C."/>
            <person name="Mehta T."/>
            <person name="Neiman D."/>
            <person name="Pearson M."/>
            <person name="Roberts A."/>
            <person name="Saif S."/>
            <person name="Shea T."/>
            <person name="Shenoy N."/>
            <person name="Sisk P."/>
            <person name="Stolte C."/>
            <person name="Sykes S."/>
            <person name="White J."/>
            <person name="Yandava C."/>
            <person name="Burger G."/>
            <person name="Gray M.W."/>
            <person name="Holland P.W.H."/>
            <person name="King N."/>
            <person name="Lang F.B.F."/>
            <person name="Roger A.J."/>
            <person name="Ruiz-Trillo I."/>
            <person name="Haas B."/>
            <person name="Nusbaum C."/>
            <person name="Birren B."/>
        </authorList>
    </citation>
    <scope>NUCLEOTIDE SEQUENCE [LARGE SCALE GENOMIC DNA]</scope>
    <source>
        <strain evidence="2 3">JP610</strain>
    </source>
</reference>
<dbReference type="RefSeq" id="XP_014147156.1">
    <property type="nucleotide sequence ID" value="XM_014291681.1"/>
</dbReference>
<dbReference type="GeneID" id="25914689"/>
<dbReference type="Proteomes" id="UP000054560">
    <property type="component" value="Unassembled WGS sequence"/>
</dbReference>